<dbReference type="Pfam" id="PF00293">
    <property type="entry name" value="NUDIX"/>
    <property type="match status" value="1"/>
</dbReference>
<name>A0A0F7SRN5_PHARH</name>
<evidence type="ECO:0000313" key="3">
    <source>
        <dbReference type="EMBL" id="CED84106.1"/>
    </source>
</evidence>
<dbReference type="PANTHER" id="PTHR12992">
    <property type="entry name" value="NUDIX HYDROLASE"/>
    <property type="match status" value="1"/>
</dbReference>
<dbReference type="PANTHER" id="PTHR12992:SF45">
    <property type="entry name" value="NUDIX HYDROLASE DOMAIN-CONTAINING PROTEIN"/>
    <property type="match status" value="1"/>
</dbReference>
<dbReference type="EMBL" id="LN483157">
    <property type="protein sequence ID" value="CED84106.1"/>
    <property type="molecule type" value="Genomic_DNA"/>
</dbReference>
<accession>A0A0F7SRN5</accession>
<dbReference type="InterPro" id="IPR015797">
    <property type="entry name" value="NUDIX_hydrolase-like_dom_sf"/>
</dbReference>
<keyword evidence="3" id="KW-0378">Hydrolase</keyword>
<protein>
    <submittedName>
        <fullName evidence="3">Peroxisomal NUDIX hydrolase</fullName>
    </submittedName>
</protein>
<dbReference type="AlphaFoldDB" id="A0A0F7SRN5"/>
<feature type="domain" description="Nudix hydrolase" evidence="2">
    <location>
        <begin position="51"/>
        <end position="193"/>
    </location>
</feature>
<dbReference type="GO" id="GO:0015938">
    <property type="term" value="P:coenzyme A catabolic process"/>
    <property type="evidence" value="ECO:0007669"/>
    <property type="project" value="TreeGrafter"/>
</dbReference>
<proteinExistence type="predicted"/>
<dbReference type="InterPro" id="IPR000086">
    <property type="entry name" value="NUDIX_hydrolase_dom"/>
</dbReference>
<feature type="region of interest" description="Disordered" evidence="1">
    <location>
        <begin position="1"/>
        <end position="21"/>
    </location>
</feature>
<dbReference type="Gene3D" id="3.90.79.10">
    <property type="entry name" value="Nucleoside Triphosphate Pyrophosphohydrolase"/>
    <property type="match status" value="1"/>
</dbReference>
<dbReference type="CDD" id="cd03426">
    <property type="entry name" value="NUDIX_CoAse_Nudt7"/>
    <property type="match status" value="1"/>
</dbReference>
<sequence length="295" mass="33775">MTVPESEPTQRKKHEGVPSEALAALSEKARECILNVEKYPSWVPGRSFGKVKRAAVLVILYERKSQPGLRVLMTTRSQQLRSHPGQSALPGGKVDSEDTSVEHTARREAYEETNFPLDPTHSTIFPLTTLEPFLSKYNLIVHPHVVFVSDESTIDHLEASPDEVDRIWELPLESVLDLAFWGNQTEEARSKLSVKGEEDWLYEEDVYSTSDIPWLNDTIYRMHRFRTTETPIKGLSSDILIETAVIAFGREPSYDRFPSLQTRATWNVAIDKVVEESLEKGWDERRKLRESLPQR</sequence>
<dbReference type="InterPro" id="IPR045121">
    <property type="entry name" value="CoAse"/>
</dbReference>
<evidence type="ECO:0000259" key="2">
    <source>
        <dbReference type="PROSITE" id="PS51462"/>
    </source>
</evidence>
<dbReference type="SUPFAM" id="SSF55811">
    <property type="entry name" value="Nudix"/>
    <property type="match status" value="1"/>
</dbReference>
<evidence type="ECO:0000256" key="1">
    <source>
        <dbReference type="SAM" id="MobiDB-lite"/>
    </source>
</evidence>
<reference evidence="3" key="1">
    <citation type="submission" date="2014-08" db="EMBL/GenBank/DDBJ databases">
        <authorList>
            <person name="Sharma Rahul"/>
            <person name="Thines Marco"/>
        </authorList>
    </citation>
    <scope>NUCLEOTIDE SEQUENCE</scope>
</reference>
<feature type="compositionally biased region" description="Polar residues" evidence="1">
    <location>
        <begin position="76"/>
        <end position="85"/>
    </location>
</feature>
<dbReference type="PROSITE" id="PS51462">
    <property type="entry name" value="NUDIX"/>
    <property type="match status" value="1"/>
</dbReference>
<feature type="region of interest" description="Disordered" evidence="1">
    <location>
        <begin position="76"/>
        <end position="98"/>
    </location>
</feature>
<organism evidence="3">
    <name type="scientific">Phaffia rhodozyma</name>
    <name type="common">Yeast</name>
    <name type="synonym">Xanthophyllomyces dendrorhous</name>
    <dbReference type="NCBI Taxonomy" id="264483"/>
    <lineage>
        <taxon>Eukaryota</taxon>
        <taxon>Fungi</taxon>
        <taxon>Dikarya</taxon>
        <taxon>Basidiomycota</taxon>
        <taxon>Agaricomycotina</taxon>
        <taxon>Tremellomycetes</taxon>
        <taxon>Cystofilobasidiales</taxon>
        <taxon>Mrakiaceae</taxon>
        <taxon>Phaffia</taxon>
    </lineage>
</organism>
<dbReference type="GO" id="GO:0010945">
    <property type="term" value="F:coenzyme A diphosphatase activity"/>
    <property type="evidence" value="ECO:0007669"/>
    <property type="project" value="InterPro"/>
</dbReference>